<dbReference type="InterPro" id="IPR006119">
    <property type="entry name" value="Resolv_N"/>
</dbReference>
<evidence type="ECO:0000313" key="5">
    <source>
        <dbReference type="EMBL" id="MFF0003453.1"/>
    </source>
</evidence>
<dbReference type="PROSITE" id="PS51736">
    <property type="entry name" value="RECOMBINASES_3"/>
    <property type="match status" value="1"/>
</dbReference>
<proteinExistence type="inferred from homology"/>
<accession>A0ABW6MSA5</accession>
<dbReference type="Gene3D" id="3.40.50.1390">
    <property type="entry name" value="Resolvase, N-terminal catalytic domain"/>
    <property type="match status" value="1"/>
</dbReference>
<feature type="domain" description="Resolvase/invertase-type recombinase catalytic" evidence="4">
    <location>
        <begin position="15"/>
        <end position="149"/>
    </location>
</feature>
<keyword evidence="2" id="KW-0238">DNA-binding</keyword>
<reference evidence="5 6" key="1">
    <citation type="submission" date="2024-10" db="EMBL/GenBank/DDBJ databases">
        <title>The Natural Products Discovery Center: Release of the First 8490 Sequenced Strains for Exploring Actinobacteria Biosynthetic Diversity.</title>
        <authorList>
            <person name="Kalkreuter E."/>
            <person name="Kautsar S.A."/>
            <person name="Yang D."/>
            <person name="Bader C.D."/>
            <person name="Teijaro C.N."/>
            <person name="Fluegel L."/>
            <person name="Davis C.M."/>
            <person name="Simpson J.R."/>
            <person name="Lauterbach L."/>
            <person name="Steele A.D."/>
            <person name="Gui C."/>
            <person name="Meng S."/>
            <person name="Li G."/>
            <person name="Viehrig K."/>
            <person name="Ye F."/>
            <person name="Su P."/>
            <person name="Kiefer A.F."/>
            <person name="Nichols A."/>
            <person name="Cepeda A.J."/>
            <person name="Yan W."/>
            <person name="Fan B."/>
            <person name="Jiang Y."/>
            <person name="Adhikari A."/>
            <person name="Zheng C.-J."/>
            <person name="Schuster L."/>
            <person name="Cowan T.M."/>
            <person name="Smanski M.J."/>
            <person name="Chevrette M.G."/>
            <person name="De Carvalho L.P.S."/>
            <person name="Shen B."/>
        </authorList>
    </citation>
    <scope>NUCLEOTIDE SEQUENCE [LARGE SCALE GENOMIC DNA]</scope>
    <source>
        <strain evidence="5 6">NPDC005497</strain>
    </source>
</reference>
<evidence type="ECO:0000256" key="1">
    <source>
        <dbReference type="ARBA" id="ARBA00009913"/>
    </source>
</evidence>
<evidence type="ECO:0000313" key="6">
    <source>
        <dbReference type="Proteomes" id="UP001601422"/>
    </source>
</evidence>
<gene>
    <name evidence="5" type="ORF">ACFYQT_08365</name>
</gene>
<dbReference type="SUPFAM" id="SSF46689">
    <property type="entry name" value="Homeodomain-like"/>
    <property type="match status" value="1"/>
</dbReference>
<comment type="caution">
    <text evidence="5">The sequence shown here is derived from an EMBL/GenBank/DDBJ whole genome shotgun (WGS) entry which is preliminary data.</text>
</comment>
<dbReference type="InterPro" id="IPR006120">
    <property type="entry name" value="Resolvase_HTH_dom"/>
</dbReference>
<dbReference type="EMBL" id="JBIAJP010000001">
    <property type="protein sequence ID" value="MFF0003453.1"/>
    <property type="molecule type" value="Genomic_DNA"/>
</dbReference>
<dbReference type="CDD" id="cd03768">
    <property type="entry name" value="SR_ResInv"/>
    <property type="match status" value="1"/>
</dbReference>
<dbReference type="Proteomes" id="UP001601422">
    <property type="component" value="Unassembled WGS sequence"/>
</dbReference>
<dbReference type="InterPro" id="IPR050639">
    <property type="entry name" value="SSR_resolvase"/>
</dbReference>
<name>A0ABW6MSA5_9ACTN</name>
<dbReference type="InterPro" id="IPR009057">
    <property type="entry name" value="Homeodomain-like_sf"/>
</dbReference>
<organism evidence="5 6">
    <name type="scientific">Streptomyces tibetensis</name>
    <dbReference type="NCBI Taxonomy" id="2382123"/>
    <lineage>
        <taxon>Bacteria</taxon>
        <taxon>Bacillati</taxon>
        <taxon>Actinomycetota</taxon>
        <taxon>Actinomycetes</taxon>
        <taxon>Kitasatosporales</taxon>
        <taxon>Streptomycetaceae</taxon>
        <taxon>Streptomyces</taxon>
    </lineage>
</organism>
<comment type="similarity">
    <text evidence="1">Belongs to the site-specific recombinase resolvase family.</text>
</comment>
<dbReference type="CDD" id="cd00569">
    <property type="entry name" value="HTH_Hin_like"/>
    <property type="match status" value="1"/>
</dbReference>
<keyword evidence="3" id="KW-0233">DNA recombination</keyword>
<evidence type="ECO:0000259" key="4">
    <source>
        <dbReference type="PROSITE" id="PS51736"/>
    </source>
</evidence>
<evidence type="ECO:0000256" key="3">
    <source>
        <dbReference type="ARBA" id="ARBA00023172"/>
    </source>
</evidence>
<protein>
    <submittedName>
        <fullName evidence="5">Recombinase family protein</fullName>
    </submittedName>
</protein>
<sequence>MTTVSSLRQTPSAPAVVGYVRTAAGQSPVPQINTLMRADVAEEDIYIERTNGHKTAWPERDLLLPRLRSGDTITVSRLDRLFYSVQNLIIVGTDLRNRGIRLHAVEQNIDNDTLEGRDFFGMMSVFATLHHEFVLAATNDGLAAARARGKTGGRPPRLTTEQIEQAQQLYESGIPVRKIARTFKAAPATIYRYITLKAVK</sequence>
<dbReference type="SUPFAM" id="SSF53041">
    <property type="entry name" value="Resolvase-like"/>
    <property type="match status" value="1"/>
</dbReference>
<dbReference type="PANTHER" id="PTHR30461">
    <property type="entry name" value="DNA-INVERTASE FROM LAMBDOID PROPHAGE"/>
    <property type="match status" value="1"/>
</dbReference>
<dbReference type="Pfam" id="PF02796">
    <property type="entry name" value="HTH_7"/>
    <property type="match status" value="1"/>
</dbReference>
<evidence type="ECO:0000256" key="2">
    <source>
        <dbReference type="ARBA" id="ARBA00023125"/>
    </source>
</evidence>
<keyword evidence="6" id="KW-1185">Reference proteome</keyword>
<dbReference type="Pfam" id="PF00239">
    <property type="entry name" value="Resolvase"/>
    <property type="match status" value="1"/>
</dbReference>
<dbReference type="Gene3D" id="1.10.10.60">
    <property type="entry name" value="Homeodomain-like"/>
    <property type="match status" value="1"/>
</dbReference>
<dbReference type="PANTHER" id="PTHR30461:SF2">
    <property type="entry name" value="SERINE RECOMBINASE PINE-RELATED"/>
    <property type="match status" value="1"/>
</dbReference>
<dbReference type="SMART" id="SM00857">
    <property type="entry name" value="Resolvase"/>
    <property type="match status" value="1"/>
</dbReference>
<dbReference type="RefSeq" id="WP_389826397.1">
    <property type="nucleotide sequence ID" value="NZ_JBIAJP010000001.1"/>
</dbReference>
<dbReference type="InterPro" id="IPR036162">
    <property type="entry name" value="Resolvase-like_N_sf"/>
</dbReference>